<evidence type="ECO:0000256" key="1">
    <source>
        <dbReference type="ARBA" id="ARBA00004479"/>
    </source>
</evidence>
<evidence type="ECO:0000256" key="4">
    <source>
        <dbReference type="ARBA" id="ARBA00022729"/>
    </source>
</evidence>
<dbReference type="InterPro" id="IPR055435">
    <property type="entry name" value="Ig_TMEM131L_3"/>
</dbReference>
<proteinExistence type="inferred from homology"/>
<evidence type="ECO:0000256" key="3">
    <source>
        <dbReference type="ARBA" id="ARBA00022692"/>
    </source>
</evidence>
<sequence length="1623" mass="178634">MQPLGCSRRILSTHTARKRARVEEQNRVGGFARRGSERKRKPSVAQGRLLDEQGSMARVREFQQGSRCHRTTWINIILGILPLLLPCVQHGGAQLQALSQMSSVVEVWQAEDADPVVPTQVEERSKDSLPLEESSSFYVPENGRPLRFQPPSLEFGTQPLGLPRAETIYIHNPSQELPVTLLSMFTSSRHFHMPSFHRRVIPPRGKASFKLVFLPTEEGIIENSLFINTSAHGVLSYQVLGLGVHRGSLKGAHRKDSILVFPHIQSIKLSQTQEDSSNITILGLLLECSLPKSIYSQPQGSCFQSVEDNAAGVEQGLNLQIRLSEHTERPADLDKLKTYVIEHILVLLVTPATGRCSANGETKIGICMLNSGGKKLYVKEMQLLSKVDSTLEFSPVLLRASATNFTQVATLACRGTFKWQAGSLPGQGRRCSSHISLQVLGNHTVNTFPGFHSTHRGLELSNLFQVRQRQKGADHVDLWLTNTLHFPLTVQDAILSPESQGLLKVVNFSGAVSVPQGGCWRLLSLQLLNRSLPLNLLSTLTLTTDLCLALKLPLYFHSTLDKQGNVVFEADGECGRPCPLRLSESGRVQWQRSLLPDSSSWMLDSRLASELCSRWQIRKDQLPCRWPRLPAETSSPLDFGAVPVNESKVKLLTLNNPSSSVVSVEIRALSLYPAPLEALDLLTKWFNISPLSVNISTKEFSLLPAEHKGGEGVLRLLLQPWESREVAVVFTPSEHKPTTTILLIRNNLTVFDMVTVRGHGSKELLRVGGKLPGPGASLRFNVPQSTLMECRDGLRTNKPLFAIRKSFKVENAGELPLTVTSMNINGYKCQGFGFEVLQCRSFSLDHNSSSEISIAFTPDFTSSWVIRDLTLVTSRGSLFPFTLNVTLPHHMLPLCAQVVPGPSWEETFWVVTLIFTCFSLAGVCLMAFHQAQYILTQFSSPTTRSIYNSALSRDNGPVNNITPNGVNKMKGSCKTYVDTCHNSDKGKGRGSPAVANGSTPRPQPFSSSSSSKKGASTSPSQPQKKHKVSVYYGKYKTSSSATAATAATATEEERELDLTPDLGTLEPYLSTDACNNNEPTFLCQIDIKKTTQHFKEALPQSAAQREDSKGPAAVMFPVETQAGFPDNVTVGPGPRPGLLLCSPVTEKRYDLGAHLQFAEKRDTSEKRDNSELETKEDGKSQRKKAEKTEAGVPALNNKAKKSRKKNTEGVSGLPEHSVVVMSVQEREPEWRTGEQQQNMNGSRTRNRCSTGKPDAPKPSPNPDSPLKQNGVCLVRPRRKCVERRVACESGSDSGSSSGSVRASRGSWGSWSSASSVEGDKDPDAPHHRTHHCTTSARKRDSMQYGVYPAERDSYQTMISTYKAQSMNNLYRKEPCQSPTEPALVPPNFAPSFASVAARMDSTMDVAGQYFPEETWSAPSVPLTNEFRYNASEAVPYVPQASAPFNGFPWNSANSQCNSPYAYCGQGNYMSAGNTNFHNSFPCQPESQTVAYSHRPSWSEECSQEAPSTWDTAGCVGSKPYFPGTRSLSPMSSLFGSIWTPQSEPYQSHFQPERSVPMNPVSPVCPITPPHAPFNREPGGMCRPKQYSSFNPFGPHMNLDIWNSSSNRSSNSQLSNDSGYCGDV</sequence>
<keyword evidence="3" id="KW-0812">Transmembrane</keyword>
<dbReference type="Pfam" id="PF24498">
    <property type="entry name" value="Ig_TMEM131L_3"/>
    <property type="match status" value="1"/>
</dbReference>
<comment type="subcellular location">
    <subcellularLocation>
        <location evidence="1">Membrane</location>
        <topology evidence="1">Single-pass type I membrane protein</topology>
    </subcellularLocation>
</comment>
<dbReference type="InterPro" id="IPR045695">
    <property type="entry name" value="TMEM131-like_Ig_dom2"/>
</dbReference>
<keyword evidence="5" id="KW-1133">Transmembrane helix</keyword>
<dbReference type="InterPro" id="IPR039877">
    <property type="entry name" value="TMEM131-like"/>
</dbReference>
<gene>
    <name evidence="13" type="primary">TMEM131L</name>
    <name evidence="13" type="synonym">LOC115202075</name>
</gene>
<evidence type="ECO:0000313" key="13">
    <source>
        <dbReference type="Ensembl" id="ENSSTUP00000102542.1"/>
    </source>
</evidence>
<reference evidence="13" key="1">
    <citation type="submission" date="2025-08" db="UniProtKB">
        <authorList>
            <consortium name="Ensembl"/>
        </authorList>
    </citation>
    <scope>IDENTIFICATION</scope>
</reference>
<feature type="domain" description="Transmembrane protein 131-like second Ig-like" evidence="9">
    <location>
        <begin position="255"/>
        <end position="414"/>
    </location>
</feature>
<reference evidence="13" key="2">
    <citation type="submission" date="2025-09" db="UniProtKB">
        <authorList>
            <consortium name="Ensembl"/>
        </authorList>
    </citation>
    <scope>IDENTIFICATION</scope>
</reference>
<evidence type="ECO:0000259" key="10">
    <source>
        <dbReference type="Pfam" id="PF24498"/>
    </source>
</evidence>
<feature type="region of interest" description="Disordered" evidence="7">
    <location>
        <begin position="983"/>
        <end position="1027"/>
    </location>
</feature>
<comment type="similarity">
    <text evidence="2">Belongs to the TMEM131 family.</text>
</comment>
<feature type="region of interest" description="Disordered" evidence="7">
    <location>
        <begin position="1160"/>
        <end position="1270"/>
    </location>
</feature>
<keyword evidence="14" id="KW-1185">Reference proteome</keyword>
<evidence type="ECO:0000259" key="8">
    <source>
        <dbReference type="Pfam" id="PF12371"/>
    </source>
</evidence>
<feature type="compositionally biased region" description="Polar residues" evidence="7">
    <location>
        <begin position="1233"/>
        <end position="1249"/>
    </location>
</feature>
<dbReference type="GO" id="GO:0016020">
    <property type="term" value="C:membrane"/>
    <property type="evidence" value="ECO:0007669"/>
    <property type="project" value="UniProtKB-SubCell"/>
</dbReference>
<feature type="compositionally biased region" description="Basic and acidic residues" evidence="7">
    <location>
        <begin position="1160"/>
        <end position="1180"/>
    </location>
</feature>
<name>A0A674E2L6_SALTR</name>
<feature type="region of interest" description="Disordered" evidence="7">
    <location>
        <begin position="1284"/>
        <end position="1340"/>
    </location>
</feature>
<evidence type="ECO:0000256" key="6">
    <source>
        <dbReference type="ARBA" id="ARBA00023136"/>
    </source>
</evidence>
<dbReference type="InterPro" id="IPR055436">
    <property type="entry name" value="Ig_TMEM131L_4"/>
</dbReference>
<organism evidence="13 14">
    <name type="scientific">Salmo trutta</name>
    <name type="common">Brown trout</name>
    <dbReference type="NCBI Taxonomy" id="8032"/>
    <lineage>
        <taxon>Eukaryota</taxon>
        <taxon>Metazoa</taxon>
        <taxon>Chordata</taxon>
        <taxon>Craniata</taxon>
        <taxon>Vertebrata</taxon>
        <taxon>Euteleostomi</taxon>
        <taxon>Actinopterygii</taxon>
        <taxon>Neopterygii</taxon>
        <taxon>Teleostei</taxon>
        <taxon>Protacanthopterygii</taxon>
        <taxon>Salmoniformes</taxon>
        <taxon>Salmonidae</taxon>
        <taxon>Salmoninae</taxon>
        <taxon>Salmo</taxon>
    </lineage>
</organism>
<protein>
    <submittedName>
        <fullName evidence="13">Transmembrane 131 like</fullName>
    </submittedName>
</protein>
<dbReference type="Pfam" id="PF24499">
    <property type="entry name" value="Ig_TMEM131L_4"/>
    <property type="match status" value="1"/>
</dbReference>
<evidence type="ECO:0000256" key="5">
    <source>
        <dbReference type="ARBA" id="ARBA00022989"/>
    </source>
</evidence>
<feature type="domain" description="TMEM131L third Ig-like" evidence="10">
    <location>
        <begin position="462"/>
        <end position="558"/>
    </location>
</feature>
<accession>A0A674E2L6</accession>
<evidence type="ECO:0000256" key="2">
    <source>
        <dbReference type="ARBA" id="ARBA00006682"/>
    </source>
</evidence>
<feature type="compositionally biased region" description="Low complexity" evidence="7">
    <location>
        <begin position="1288"/>
        <end position="1316"/>
    </location>
</feature>
<dbReference type="PANTHER" id="PTHR22050">
    <property type="entry name" value="RW1 PROTEIN HOMOLOG"/>
    <property type="match status" value="1"/>
</dbReference>
<dbReference type="InterPro" id="IPR055437">
    <property type="entry name" value="TMEM131L_Ig_5"/>
</dbReference>
<dbReference type="Pfam" id="PF24501">
    <property type="entry name" value="Ig_TMEM131L_5"/>
    <property type="match status" value="1"/>
</dbReference>
<evidence type="ECO:0000259" key="11">
    <source>
        <dbReference type="Pfam" id="PF24499"/>
    </source>
</evidence>
<dbReference type="Pfam" id="PF12371">
    <property type="entry name" value="TMEM131_like_N"/>
    <property type="match status" value="1"/>
</dbReference>
<feature type="region of interest" description="Disordered" evidence="7">
    <location>
        <begin position="1603"/>
        <end position="1623"/>
    </location>
</feature>
<dbReference type="PANTHER" id="PTHR22050:SF2">
    <property type="entry name" value="TRANSMEMBRANE PROTEIN 131-LIKE"/>
    <property type="match status" value="1"/>
</dbReference>
<feature type="domain" description="Transmembrane protein 131-like N-terminal" evidence="8">
    <location>
        <begin position="146"/>
        <end position="229"/>
    </location>
</feature>
<feature type="domain" description="TMEM131L fifth Ig-like" evidence="12">
    <location>
        <begin position="811"/>
        <end position="875"/>
    </location>
</feature>
<dbReference type="GeneTree" id="ENSGT00530000063614"/>
<dbReference type="OMA" id="FINSPPY"/>
<keyword evidence="6" id="KW-0472">Membrane</keyword>
<evidence type="ECO:0000313" key="14">
    <source>
        <dbReference type="Proteomes" id="UP000472277"/>
    </source>
</evidence>
<evidence type="ECO:0000256" key="7">
    <source>
        <dbReference type="SAM" id="MobiDB-lite"/>
    </source>
</evidence>
<evidence type="ECO:0000259" key="12">
    <source>
        <dbReference type="Pfam" id="PF24501"/>
    </source>
</evidence>
<feature type="compositionally biased region" description="Low complexity" evidence="7">
    <location>
        <begin position="998"/>
        <end position="1021"/>
    </location>
</feature>
<feature type="compositionally biased region" description="Low complexity" evidence="7">
    <location>
        <begin position="1603"/>
        <end position="1617"/>
    </location>
</feature>
<keyword evidence="4" id="KW-0732">Signal</keyword>
<dbReference type="InParanoid" id="A0A674E2L6"/>
<feature type="compositionally biased region" description="Basic and acidic residues" evidence="7">
    <location>
        <begin position="1317"/>
        <end position="1326"/>
    </location>
</feature>
<dbReference type="InterPro" id="IPR022113">
    <property type="entry name" value="TMEM131L_N"/>
</dbReference>
<dbReference type="Gene3D" id="2.60.40.10">
    <property type="entry name" value="Immunoglobulins"/>
    <property type="match status" value="2"/>
</dbReference>
<dbReference type="Ensembl" id="ENSSTUT00000109960.1">
    <property type="protein sequence ID" value="ENSSTUP00000102542.1"/>
    <property type="gene ID" value="ENSSTUG00000045824.1"/>
</dbReference>
<dbReference type="Pfam" id="PF19532">
    <property type="entry name" value="Ig_TMEM131L_2nd"/>
    <property type="match status" value="1"/>
</dbReference>
<evidence type="ECO:0000259" key="9">
    <source>
        <dbReference type="Pfam" id="PF19532"/>
    </source>
</evidence>
<dbReference type="InterPro" id="IPR013783">
    <property type="entry name" value="Ig-like_fold"/>
</dbReference>
<dbReference type="Proteomes" id="UP000472277">
    <property type="component" value="Chromosome 11"/>
</dbReference>
<feature type="region of interest" description="Disordered" evidence="7">
    <location>
        <begin position="15"/>
        <end position="46"/>
    </location>
</feature>
<feature type="domain" description="TMEM131L fourth Ig-like" evidence="11">
    <location>
        <begin position="637"/>
        <end position="760"/>
    </location>
</feature>